<dbReference type="GO" id="GO:0016020">
    <property type="term" value="C:membrane"/>
    <property type="evidence" value="ECO:0007669"/>
    <property type="project" value="TreeGrafter"/>
</dbReference>
<dbReference type="PROSITE" id="PS51166">
    <property type="entry name" value="CBM20"/>
    <property type="match status" value="1"/>
</dbReference>
<dbReference type="AlphaFoldDB" id="A0A8S1U5E2"/>
<dbReference type="OrthoDB" id="550577at2759"/>
<dbReference type="EMBL" id="CAJJDO010000032">
    <property type="protein sequence ID" value="CAD8158857.1"/>
    <property type="molecule type" value="Genomic_DNA"/>
</dbReference>
<reference evidence="2" key="1">
    <citation type="submission" date="2021-01" db="EMBL/GenBank/DDBJ databases">
        <authorList>
            <consortium name="Genoscope - CEA"/>
            <person name="William W."/>
        </authorList>
    </citation>
    <scope>NUCLEOTIDE SEQUENCE</scope>
</reference>
<comment type="caution">
    <text evidence="2">The sequence shown here is derived from an EMBL/GenBank/DDBJ whole genome shotgun (WGS) entry which is preliminary data.</text>
</comment>
<feature type="domain" description="CBM20" evidence="1">
    <location>
        <begin position="1"/>
        <end position="103"/>
    </location>
</feature>
<dbReference type="Proteomes" id="UP000689195">
    <property type="component" value="Unassembled WGS sequence"/>
</dbReference>
<sequence length="296" mass="35265">MIQLQVHYKVDFGQALYISGKSKYLGKWNPEKAIRMNWTWDDIWISDVAYHTMEYKYFISDYDKVQNIFWESGPYRVTNKHSIDVWNHRKICFQCSNPKNLQIYIAGSQASMGQFQSRVQLKNKDGISQQKFLINIDDSQIHYQYHIVDKCEFSSPIYIVDINSQQQYYKDALLIFQDGLTNPKKMVYQLTKNICYGYVPNEQNDYQVLKKANLKTIIEFCNMKEQSTLEQKTINEEIVHLIVNLYYFKQESFTQSLLQLIQVLIQKYQLLYICNNSLTHLRKYLSAYEKLTFSPE</sequence>
<name>A0A8S1U5E2_9CILI</name>
<protein>
    <recommendedName>
        <fullName evidence="1">CBM20 domain-containing protein</fullName>
    </recommendedName>
</protein>
<accession>A0A8S1U5E2</accession>
<evidence type="ECO:0000313" key="2">
    <source>
        <dbReference type="EMBL" id="CAD8158857.1"/>
    </source>
</evidence>
<evidence type="ECO:0000259" key="1">
    <source>
        <dbReference type="PROSITE" id="PS51166"/>
    </source>
</evidence>
<evidence type="ECO:0000313" key="3">
    <source>
        <dbReference type="Proteomes" id="UP000689195"/>
    </source>
</evidence>
<dbReference type="PANTHER" id="PTHR15048:SF0">
    <property type="entry name" value="STARCH-BINDING DOMAIN-CONTAINING PROTEIN 1"/>
    <property type="match status" value="1"/>
</dbReference>
<dbReference type="SMART" id="SM01065">
    <property type="entry name" value="CBM_2"/>
    <property type="match status" value="1"/>
</dbReference>
<gene>
    <name evidence="2" type="ORF">PPENT_87.1.T0320193</name>
</gene>
<dbReference type="GO" id="GO:2001070">
    <property type="term" value="F:starch binding"/>
    <property type="evidence" value="ECO:0007669"/>
    <property type="project" value="InterPro"/>
</dbReference>
<dbReference type="InterPro" id="IPR002044">
    <property type="entry name" value="CBM20"/>
</dbReference>
<organism evidence="2 3">
    <name type="scientific">Paramecium pentaurelia</name>
    <dbReference type="NCBI Taxonomy" id="43138"/>
    <lineage>
        <taxon>Eukaryota</taxon>
        <taxon>Sar</taxon>
        <taxon>Alveolata</taxon>
        <taxon>Ciliophora</taxon>
        <taxon>Intramacronucleata</taxon>
        <taxon>Oligohymenophorea</taxon>
        <taxon>Peniculida</taxon>
        <taxon>Parameciidae</taxon>
        <taxon>Paramecium</taxon>
    </lineage>
</organism>
<keyword evidence="3" id="KW-1185">Reference proteome</keyword>
<dbReference type="PANTHER" id="PTHR15048">
    <property type="entry name" value="STARCH-BINDING DOMAIN-CONTAINING PROTEIN 1"/>
    <property type="match status" value="1"/>
</dbReference>
<proteinExistence type="predicted"/>
<dbReference type="Pfam" id="PF00686">
    <property type="entry name" value="CBM_20"/>
    <property type="match status" value="1"/>
</dbReference>